<keyword evidence="5" id="KW-0598">Phosphotransferase system</keyword>
<keyword evidence="4 9" id="KW-0808">Transferase</keyword>
<dbReference type="InterPro" id="IPR036095">
    <property type="entry name" value="PTS_EIIB-like_sf"/>
</dbReference>
<keyword evidence="10" id="KW-1185">Reference proteome</keyword>
<evidence type="ECO:0000313" key="10">
    <source>
        <dbReference type="Proteomes" id="UP000032047"/>
    </source>
</evidence>
<dbReference type="AlphaFoldDB" id="A0A0D0HP24"/>
<evidence type="ECO:0000256" key="1">
    <source>
        <dbReference type="ARBA" id="ARBA00022448"/>
    </source>
</evidence>
<organism evidence="9 10">
    <name type="scientific">Anoxybacillus ayderensis</name>
    <dbReference type="NCBI Taxonomy" id="265546"/>
    <lineage>
        <taxon>Bacteria</taxon>
        <taxon>Bacillati</taxon>
        <taxon>Bacillota</taxon>
        <taxon>Bacilli</taxon>
        <taxon>Bacillales</taxon>
        <taxon>Anoxybacillaceae</taxon>
        <taxon>Anoxybacillus</taxon>
    </lineage>
</organism>
<dbReference type="SUPFAM" id="SSF52794">
    <property type="entry name" value="PTS system IIB component-like"/>
    <property type="match status" value="1"/>
</dbReference>
<name>A0A0D0HP24_9BACL</name>
<dbReference type="GO" id="GO:0016301">
    <property type="term" value="F:kinase activity"/>
    <property type="evidence" value="ECO:0007669"/>
    <property type="project" value="UniProtKB-KW"/>
</dbReference>
<proteinExistence type="predicted"/>
<dbReference type="EC" id="2.7.1.69" evidence="9"/>
<keyword evidence="3" id="KW-0762">Sugar transport</keyword>
<dbReference type="PROSITE" id="PS51100">
    <property type="entry name" value="PTS_EIIB_TYPE_3"/>
    <property type="match status" value="1"/>
</dbReference>
<comment type="caution">
    <text evidence="9">The sequence shown here is derived from an EMBL/GenBank/DDBJ whole genome shotgun (WGS) entry which is preliminary data.</text>
</comment>
<dbReference type="EMBL" id="JXTG01000008">
    <property type="protein sequence ID" value="KIP21022.1"/>
    <property type="molecule type" value="Genomic_DNA"/>
</dbReference>
<evidence type="ECO:0000256" key="4">
    <source>
        <dbReference type="ARBA" id="ARBA00022679"/>
    </source>
</evidence>
<reference evidence="9 10" key="1">
    <citation type="submission" date="2015-01" db="EMBL/GenBank/DDBJ databases">
        <title>Genome sequence of Anoxybacillus ayderensis strain AB04.</title>
        <authorList>
            <person name="Belduz A.O."/>
            <person name="Canakci S."/>
            <person name="Chan K.-G."/>
            <person name="Kahar U.M."/>
            <person name="Yaakob A.S."/>
            <person name="Chan C.S."/>
            <person name="Goh K.M."/>
        </authorList>
    </citation>
    <scope>NUCLEOTIDE SEQUENCE [LARGE SCALE GENOMIC DNA]</scope>
    <source>
        <strain evidence="9 10">AB04</strain>
    </source>
</reference>
<dbReference type="PANTHER" id="PTHR34581">
    <property type="entry name" value="PTS SYSTEM N,N'-DIACETYLCHITOBIOSE-SPECIFIC EIIB COMPONENT"/>
    <property type="match status" value="1"/>
</dbReference>
<accession>A0A0D0HP24</accession>
<dbReference type="PATRIC" id="fig|265546.4.peg.1742"/>
<evidence type="ECO:0000313" key="9">
    <source>
        <dbReference type="EMBL" id="KIP21022.1"/>
    </source>
</evidence>
<dbReference type="PANTHER" id="PTHR34581:SF2">
    <property type="entry name" value="PTS SYSTEM N,N'-DIACETYLCHITOBIOSE-SPECIFIC EIIB COMPONENT"/>
    <property type="match status" value="1"/>
</dbReference>
<evidence type="ECO:0000259" key="8">
    <source>
        <dbReference type="PROSITE" id="PS51100"/>
    </source>
</evidence>
<sequence>MRKILLACSSGMSTSLLVTKMQAYAKEMGDDVKIWAVGQEKAKEEMAKADIVLIGPQMSFLKAELQNEAKKYGIPVEVIDMVAYGLADGKKVYEQAIQLMEER</sequence>
<evidence type="ECO:0000256" key="2">
    <source>
        <dbReference type="ARBA" id="ARBA00022553"/>
    </source>
</evidence>
<keyword evidence="6" id="KW-0418">Kinase</keyword>
<dbReference type="Gene3D" id="3.40.50.2300">
    <property type="match status" value="1"/>
</dbReference>
<keyword evidence="2" id="KW-0597">Phosphoprotein</keyword>
<dbReference type="RefSeq" id="WP_042535253.1">
    <property type="nucleotide sequence ID" value="NZ_JXTG01000008.1"/>
</dbReference>
<keyword evidence="1" id="KW-0813">Transport</keyword>
<dbReference type="CDD" id="cd05564">
    <property type="entry name" value="PTS_IIB_chitobiose_lichenan"/>
    <property type="match status" value="1"/>
</dbReference>
<gene>
    <name evidence="9" type="ORF">JV16_01747</name>
</gene>
<dbReference type="Proteomes" id="UP000032047">
    <property type="component" value="Unassembled WGS sequence"/>
</dbReference>
<dbReference type="InterPro" id="IPR051819">
    <property type="entry name" value="PTS_sugar-specific_EIIB"/>
</dbReference>
<dbReference type="GO" id="GO:0009401">
    <property type="term" value="P:phosphoenolpyruvate-dependent sugar phosphotransferase system"/>
    <property type="evidence" value="ECO:0007669"/>
    <property type="project" value="UniProtKB-KW"/>
</dbReference>
<dbReference type="InterPro" id="IPR003501">
    <property type="entry name" value="PTS_EIIB_2/3"/>
</dbReference>
<evidence type="ECO:0000256" key="3">
    <source>
        <dbReference type="ARBA" id="ARBA00022597"/>
    </source>
</evidence>
<feature type="domain" description="PTS EIIB type-3" evidence="8">
    <location>
        <begin position="1"/>
        <end position="103"/>
    </location>
</feature>
<evidence type="ECO:0000256" key="6">
    <source>
        <dbReference type="ARBA" id="ARBA00022777"/>
    </source>
</evidence>
<protein>
    <submittedName>
        <fullName evidence="9">Oligo-beta-mannoside-specific phosphotransferase enzyme IIB component</fullName>
        <ecNumber evidence="9">2.7.1.69</ecNumber>
    </submittedName>
</protein>
<dbReference type="InterPro" id="IPR013012">
    <property type="entry name" value="PTS_EIIB_3"/>
</dbReference>
<dbReference type="GO" id="GO:0008982">
    <property type="term" value="F:protein-N(PI)-phosphohistidine-sugar phosphotransferase activity"/>
    <property type="evidence" value="ECO:0007669"/>
    <property type="project" value="InterPro"/>
</dbReference>
<evidence type="ECO:0000256" key="7">
    <source>
        <dbReference type="PROSITE-ProRule" id="PRU00423"/>
    </source>
</evidence>
<feature type="modified residue" description="Phosphocysteine; by EIIA" evidence="7">
    <location>
        <position position="8"/>
    </location>
</feature>
<evidence type="ECO:0000256" key="5">
    <source>
        <dbReference type="ARBA" id="ARBA00022683"/>
    </source>
</evidence>
<dbReference type="Pfam" id="PF02302">
    <property type="entry name" value="PTS_IIB"/>
    <property type="match status" value="1"/>
</dbReference>